<dbReference type="WBParaSite" id="TMUE_2000007523.1">
    <property type="protein sequence ID" value="TMUE_2000007523.1"/>
    <property type="gene ID" value="WBGene00290376"/>
</dbReference>
<evidence type="ECO:0000259" key="1">
    <source>
        <dbReference type="PROSITE" id="PS50878"/>
    </source>
</evidence>
<evidence type="ECO:0000313" key="2">
    <source>
        <dbReference type="Proteomes" id="UP000046395"/>
    </source>
</evidence>
<reference evidence="3" key="1">
    <citation type="submission" date="2019-12" db="UniProtKB">
        <authorList>
            <consortium name="WormBaseParasite"/>
        </authorList>
    </citation>
    <scope>IDENTIFICATION</scope>
</reference>
<dbReference type="PROSITE" id="PS50878">
    <property type="entry name" value="RT_POL"/>
    <property type="match status" value="1"/>
</dbReference>
<name>A0A5S6QJZ5_TRIMR</name>
<sequence>MQRDEVPMGSSLSPVLPEVFMVSLEEKIFSTAPPEIKPQFFKRHVDDIIAIVPTGKEEPLFDFLNQAFPSHISFTVEKETDGKLPFLDCLVIRSSSGIKTTVYRKTTHSDRYLNYGSHHPPSVFRGIVNGMVNRAINICDKEYLQQELNYIRKVFKSNGYPKRLIEKIINNRIRGQQIDRDKNTTETVLVFAYYAGLCEKILRLGKRLDFRTFFKGALNLRSILRNDKVKTKIETHPGIVYLIKCSCSDKYIGESGNSLIHRFNEHMKCYTKYRKAKARLEGRMNTRRGRPQTLDPSTSMHQALRSSAVAEHTANCSGLLEGQVLCHEQHYLMRKIKEALYT</sequence>
<dbReference type="PANTHER" id="PTHR21301:SF10">
    <property type="entry name" value="REVERSE TRANSCRIPTASE DOMAIN-CONTAINING PROTEIN"/>
    <property type="match status" value="1"/>
</dbReference>
<dbReference type="PANTHER" id="PTHR21301">
    <property type="entry name" value="REVERSE TRANSCRIPTASE"/>
    <property type="match status" value="1"/>
</dbReference>
<keyword evidence="2" id="KW-1185">Reference proteome</keyword>
<proteinExistence type="predicted"/>
<accession>A0A5S6QJZ5</accession>
<feature type="domain" description="Reverse transcriptase" evidence="1">
    <location>
        <begin position="1"/>
        <end position="129"/>
    </location>
</feature>
<dbReference type="InterPro" id="IPR000477">
    <property type="entry name" value="RT_dom"/>
</dbReference>
<organism evidence="2 3">
    <name type="scientific">Trichuris muris</name>
    <name type="common">Mouse whipworm</name>
    <dbReference type="NCBI Taxonomy" id="70415"/>
    <lineage>
        <taxon>Eukaryota</taxon>
        <taxon>Metazoa</taxon>
        <taxon>Ecdysozoa</taxon>
        <taxon>Nematoda</taxon>
        <taxon>Enoplea</taxon>
        <taxon>Dorylaimia</taxon>
        <taxon>Trichinellida</taxon>
        <taxon>Trichuridae</taxon>
        <taxon>Trichuris</taxon>
    </lineage>
</organism>
<evidence type="ECO:0000313" key="3">
    <source>
        <dbReference type="WBParaSite" id="TMUE_2000007523.1"/>
    </source>
</evidence>
<protein>
    <submittedName>
        <fullName evidence="3">Reverse transcriptase domain-containing protein</fullName>
    </submittedName>
</protein>
<dbReference type="InterPro" id="IPR058912">
    <property type="entry name" value="HTH_animal"/>
</dbReference>
<dbReference type="STRING" id="70415.A0A5S6QJZ5"/>
<dbReference type="AlphaFoldDB" id="A0A5S6QJZ5"/>
<dbReference type="Proteomes" id="UP000046395">
    <property type="component" value="Unassembled WGS sequence"/>
</dbReference>
<dbReference type="Pfam" id="PF26215">
    <property type="entry name" value="HTH_animal"/>
    <property type="match status" value="1"/>
</dbReference>